<dbReference type="RefSeq" id="WP_092730181.1">
    <property type="nucleotide sequence ID" value="NZ_FNPC01000001.1"/>
</dbReference>
<feature type="transmembrane region" description="Helical" evidence="6">
    <location>
        <begin position="324"/>
        <end position="348"/>
    </location>
</feature>
<feature type="transmembrane region" description="Helical" evidence="6">
    <location>
        <begin position="293"/>
        <end position="312"/>
    </location>
</feature>
<name>A0A1H3DN11_9EURY</name>
<evidence type="ECO:0000313" key="8">
    <source>
        <dbReference type="Proteomes" id="UP000199079"/>
    </source>
</evidence>
<protein>
    <submittedName>
        <fullName evidence="7">Conserved hypothetical integral membrane protein</fullName>
    </submittedName>
</protein>
<evidence type="ECO:0000256" key="2">
    <source>
        <dbReference type="ARBA" id="ARBA00022475"/>
    </source>
</evidence>
<sequence length="349" mass="35637">MSDSRQPSPAWRILPGIVLLVLVGLLARAVTAIVPLGSHLLVAIAIGALLANTLGVPDWAAPGVDTHGFWLEVGIVLLGATVAVGRVIDAGGRVLAIVFGAVSATVLLVEILSRWVVGIDEKAGSLLAAGSGICGVSAVAAVAGAIDPDRGQVAYATATVLLFDAVTLIAYPALGRLLDLSDVVFGVWAGTTMFSTGPVTAAGFAYSPAAGEWAVLVKLARNVLIGVVAVGYAMYYADGSDSVAGSTPTSRGRRAALRGRLRQLREGVPVFLLGFLLLVVMSALGAFTPAQRTAIGTASSWLFLVAFAGLGMRMNVREFREAGIAPVAVVLLALVVVSSATLAVTMAVL</sequence>
<dbReference type="InterPro" id="IPR018383">
    <property type="entry name" value="UPF0324_pro"/>
</dbReference>
<keyword evidence="8" id="KW-1185">Reference proteome</keyword>
<organism evidence="7 8">
    <name type="scientific">Halopenitus persicus</name>
    <dbReference type="NCBI Taxonomy" id="1048396"/>
    <lineage>
        <taxon>Archaea</taxon>
        <taxon>Methanobacteriati</taxon>
        <taxon>Methanobacteriota</taxon>
        <taxon>Stenosarchaea group</taxon>
        <taxon>Halobacteria</taxon>
        <taxon>Halobacteriales</taxon>
        <taxon>Haloferacaceae</taxon>
        <taxon>Halopenitus</taxon>
    </lineage>
</organism>
<evidence type="ECO:0000313" key="7">
    <source>
        <dbReference type="EMBL" id="SDX67478.1"/>
    </source>
</evidence>
<gene>
    <name evidence="7" type="ORF">SAMN05216564_10163</name>
</gene>
<dbReference type="AlphaFoldDB" id="A0A1H3DN11"/>
<feature type="transmembrane region" description="Helical" evidence="6">
    <location>
        <begin position="183"/>
        <end position="207"/>
    </location>
</feature>
<dbReference type="OrthoDB" id="26684at2157"/>
<keyword evidence="2" id="KW-1003">Cell membrane</keyword>
<comment type="subcellular location">
    <subcellularLocation>
        <location evidence="1">Cell membrane</location>
        <topology evidence="1">Multi-pass membrane protein</topology>
    </subcellularLocation>
</comment>
<evidence type="ECO:0000256" key="5">
    <source>
        <dbReference type="ARBA" id="ARBA00023136"/>
    </source>
</evidence>
<keyword evidence="5 6" id="KW-0472">Membrane</keyword>
<dbReference type="EMBL" id="FNPC01000001">
    <property type="protein sequence ID" value="SDX67478.1"/>
    <property type="molecule type" value="Genomic_DNA"/>
</dbReference>
<keyword evidence="3 6" id="KW-0812">Transmembrane</keyword>
<dbReference type="Proteomes" id="UP000199079">
    <property type="component" value="Unassembled WGS sequence"/>
</dbReference>
<evidence type="ECO:0000256" key="3">
    <source>
        <dbReference type="ARBA" id="ARBA00022692"/>
    </source>
</evidence>
<dbReference type="PANTHER" id="PTHR30106">
    <property type="entry name" value="INNER MEMBRANE PROTEIN YEIH-RELATED"/>
    <property type="match status" value="1"/>
</dbReference>
<evidence type="ECO:0000256" key="4">
    <source>
        <dbReference type="ARBA" id="ARBA00022989"/>
    </source>
</evidence>
<dbReference type="PANTHER" id="PTHR30106:SF1">
    <property type="entry name" value="UPF0324 MEMBRANE PROTEIN FN0533"/>
    <property type="match status" value="1"/>
</dbReference>
<feature type="transmembrane region" description="Helical" evidence="6">
    <location>
        <begin position="152"/>
        <end position="171"/>
    </location>
</feature>
<keyword evidence="4 6" id="KW-1133">Transmembrane helix</keyword>
<feature type="transmembrane region" description="Helical" evidence="6">
    <location>
        <begin position="219"/>
        <end position="237"/>
    </location>
</feature>
<dbReference type="GO" id="GO:0005886">
    <property type="term" value="C:plasma membrane"/>
    <property type="evidence" value="ECO:0007669"/>
    <property type="project" value="UniProtKB-SubCell"/>
</dbReference>
<feature type="transmembrane region" description="Helical" evidence="6">
    <location>
        <begin position="268"/>
        <end position="287"/>
    </location>
</feature>
<feature type="transmembrane region" description="Helical" evidence="6">
    <location>
        <begin position="94"/>
        <end position="113"/>
    </location>
</feature>
<evidence type="ECO:0000256" key="6">
    <source>
        <dbReference type="SAM" id="Phobius"/>
    </source>
</evidence>
<feature type="transmembrane region" description="Helical" evidence="6">
    <location>
        <begin position="69"/>
        <end position="88"/>
    </location>
</feature>
<dbReference type="Pfam" id="PF03601">
    <property type="entry name" value="Cons_hypoth698"/>
    <property type="match status" value="1"/>
</dbReference>
<feature type="transmembrane region" description="Helical" evidence="6">
    <location>
        <begin position="125"/>
        <end position="146"/>
    </location>
</feature>
<proteinExistence type="predicted"/>
<accession>A0A1H3DN11</accession>
<evidence type="ECO:0000256" key="1">
    <source>
        <dbReference type="ARBA" id="ARBA00004651"/>
    </source>
</evidence>
<reference evidence="8" key="1">
    <citation type="submission" date="2016-10" db="EMBL/GenBank/DDBJ databases">
        <authorList>
            <person name="Varghese N."/>
            <person name="Submissions S."/>
        </authorList>
    </citation>
    <scope>NUCLEOTIDE SEQUENCE [LARGE SCALE GENOMIC DNA]</scope>
    <source>
        <strain evidence="8">DC30,IBRC 10041,KCTC 4046</strain>
    </source>
</reference>
<feature type="transmembrane region" description="Helical" evidence="6">
    <location>
        <begin position="39"/>
        <end position="57"/>
    </location>
</feature>